<accession>A0ABP3EQU3</accession>
<evidence type="ECO:0000256" key="2">
    <source>
        <dbReference type="SAM" id="MobiDB-lite"/>
    </source>
</evidence>
<organism evidence="4 5">
    <name type="scientific">Streptomyces polychromogenes</name>
    <dbReference type="NCBI Taxonomy" id="67342"/>
    <lineage>
        <taxon>Bacteria</taxon>
        <taxon>Bacillati</taxon>
        <taxon>Actinomycetota</taxon>
        <taxon>Actinomycetes</taxon>
        <taxon>Kitasatosporales</taxon>
        <taxon>Streptomycetaceae</taxon>
        <taxon>Streptomyces</taxon>
    </lineage>
</organism>
<feature type="compositionally biased region" description="Polar residues" evidence="2">
    <location>
        <begin position="157"/>
        <end position="167"/>
    </location>
</feature>
<dbReference type="InterPro" id="IPR012132">
    <property type="entry name" value="GMC_OxRdtase"/>
</dbReference>
<evidence type="ECO:0000313" key="5">
    <source>
        <dbReference type="Proteomes" id="UP001501867"/>
    </source>
</evidence>
<dbReference type="Gene3D" id="3.50.50.60">
    <property type="entry name" value="FAD/NAD(P)-binding domain"/>
    <property type="match status" value="1"/>
</dbReference>
<dbReference type="PANTHER" id="PTHR11552:SF147">
    <property type="entry name" value="CHOLINE DEHYDROGENASE, MITOCHONDRIAL"/>
    <property type="match status" value="1"/>
</dbReference>
<dbReference type="PANTHER" id="PTHR11552">
    <property type="entry name" value="GLUCOSE-METHANOL-CHOLINE GMC OXIDOREDUCTASE"/>
    <property type="match status" value="1"/>
</dbReference>
<dbReference type="Pfam" id="PF05199">
    <property type="entry name" value="GMC_oxred_C"/>
    <property type="match status" value="1"/>
</dbReference>
<dbReference type="Proteomes" id="UP001501867">
    <property type="component" value="Unassembled WGS sequence"/>
</dbReference>
<gene>
    <name evidence="4" type="ORF">GCM10010302_06100</name>
</gene>
<feature type="domain" description="Glucose-methanol-choline oxidoreductase C-terminal" evidence="3">
    <location>
        <begin position="43"/>
        <end position="129"/>
    </location>
</feature>
<dbReference type="EMBL" id="BAAABV010000005">
    <property type="protein sequence ID" value="GAA0271309.1"/>
    <property type="molecule type" value="Genomic_DNA"/>
</dbReference>
<proteinExistence type="inferred from homology"/>
<feature type="region of interest" description="Disordered" evidence="2">
    <location>
        <begin position="1"/>
        <end position="30"/>
    </location>
</feature>
<comment type="similarity">
    <text evidence="1">Belongs to the GMC oxidoreductase family.</text>
</comment>
<dbReference type="InterPro" id="IPR036188">
    <property type="entry name" value="FAD/NAD-bd_sf"/>
</dbReference>
<dbReference type="InterPro" id="IPR007867">
    <property type="entry name" value="GMC_OxRtase_C"/>
</dbReference>
<dbReference type="SUPFAM" id="SSF51905">
    <property type="entry name" value="FAD/NAD(P)-binding domain"/>
    <property type="match status" value="1"/>
</dbReference>
<reference evidence="5" key="1">
    <citation type="journal article" date="2019" name="Int. J. Syst. Evol. Microbiol.">
        <title>The Global Catalogue of Microorganisms (GCM) 10K type strain sequencing project: providing services to taxonomists for standard genome sequencing and annotation.</title>
        <authorList>
            <consortium name="The Broad Institute Genomics Platform"/>
            <consortium name="The Broad Institute Genome Sequencing Center for Infectious Disease"/>
            <person name="Wu L."/>
            <person name="Ma J."/>
        </authorList>
    </citation>
    <scope>NUCLEOTIDE SEQUENCE [LARGE SCALE GENOMIC DNA]</scope>
    <source>
        <strain evidence="5">JCM 4505</strain>
    </source>
</reference>
<evidence type="ECO:0000313" key="4">
    <source>
        <dbReference type="EMBL" id="GAA0271309.1"/>
    </source>
</evidence>
<protein>
    <recommendedName>
        <fullName evidence="3">Glucose-methanol-choline oxidoreductase C-terminal domain-containing protein</fullName>
    </recommendedName>
</protein>
<dbReference type="Gene3D" id="3.30.410.40">
    <property type="match status" value="1"/>
</dbReference>
<name>A0ABP3EQU3_9ACTN</name>
<feature type="region of interest" description="Disordered" evidence="2">
    <location>
        <begin position="141"/>
        <end position="167"/>
    </location>
</feature>
<evidence type="ECO:0000256" key="1">
    <source>
        <dbReference type="ARBA" id="ARBA00010790"/>
    </source>
</evidence>
<evidence type="ECO:0000259" key="3">
    <source>
        <dbReference type="Pfam" id="PF05199"/>
    </source>
</evidence>
<dbReference type="RefSeq" id="WP_344151871.1">
    <property type="nucleotide sequence ID" value="NZ_BAAABV010000005.1"/>
</dbReference>
<comment type="caution">
    <text evidence="4">The sequence shown here is derived from an EMBL/GenBank/DDBJ whole genome shotgun (WGS) entry which is preliminary data.</text>
</comment>
<sequence length="167" mass="17484">MHSNLHSARTGEHRGPPDLQLIVGGPFDDRPPRPAWRVARVEPLGPVSAGVVGAPDDDGDEAIERFVRTHVWTYHHPVGTCAMGPDPAAGAVVDPAGRVHGVDNLWVVDASIMPDVPSTNTHLPTLMLAEHIAATLRGAPPATAGTATVRGIDRGTQRTSGSTGEPL</sequence>
<keyword evidence="5" id="KW-1185">Reference proteome</keyword>